<feature type="compositionally biased region" description="Low complexity" evidence="7">
    <location>
        <begin position="167"/>
        <end position="185"/>
    </location>
</feature>
<evidence type="ECO:0000313" key="9">
    <source>
        <dbReference type="EMBL" id="CAL8142255.1"/>
    </source>
</evidence>
<feature type="compositionally biased region" description="Polar residues" evidence="7">
    <location>
        <begin position="45"/>
        <end position="62"/>
    </location>
</feature>
<evidence type="ECO:0000313" key="10">
    <source>
        <dbReference type="Proteomes" id="UP001642540"/>
    </source>
</evidence>
<keyword evidence="10" id="KW-1185">Reference proteome</keyword>
<feature type="region of interest" description="Disordered" evidence="7">
    <location>
        <begin position="481"/>
        <end position="576"/>
    </location>
</feature>
<feature type="DNA-binding region" description="Homeobox" evidence="5">
    <location>
        <begin position="209"/>
        <end position="268"/>
    </location>
</feature>
<dbReference type="CDD" id="cd00086">
    <property type="entry name" value="homeodomain"/>
    <property type="match status" value="1"/>
</dbReference>
<dbReference type="InterPro" id="IPR001356">
    <property type="entry name" value="HD"/>
</dbReference>
<comment type="caution">
    <text evidence="9">The sequence shown here is derived from an EMBL/GenBank/DDBJ whole genome shotgun (WGS) entry which is preliminary data.</text>
</comment>
<feature type="compositionally biased region" description="Low complexity" evidence="7">
    <location>
        <begin position="736"/>
        <end position="745"/>
    </location>
</feature>
<feature type="compositionally biased region" description="Low complexity" evidence="7">
    <location>
        <begin position="412"/>
        <end position="431"/>
    </location>
</feature>
<evidence type="ECO:0000256" key="6">
    <source>
        <dbReference type="RuleBase" id="RU000682"/>
    </source>
</evidence>
<feature type="compositionally biased region" description="Polar residues" evidence="7">
    <location>
        <begin position="487"/>
        <end position="496"/>
    </location>
</feature>
<keyword evidence="2 5" id="KW-0238">DNA-binding</keyword>
<feature type="compositionally biased region" description="Polar residues" evidence="7">
    <location>
        <begin position="538"/>
        <end position="559"/>
    </location>
</feature>
<sequence>MIDRVSPCWTRNVITGHTSSNGNPVNGSNNSNVGNLPSGGHHNGIGQQQMVNNTSSPGSSSVLTMESIDSLEGFETATESGFIASRPCMAEIMSSVPVVPGSVGGNPVPGSACMNGGNPGSVGQLSPSTGGHLTPLTMNQSTLALSAMHPHMSPSHQDPSTPPLYCSNPSGPPLSSGPNPSNISPKYPWMKEKKTSRKNSHQGKNNGMPRRLRTAYTNTQLLELEKEFHFNKYLCRPRRIEIAASLDLSERQVKVWFQNRRMKHKRQTISKSSGGEDGEKSTEGKSSTKGSGDSGSASSKVALGSPAEDKKSCQSCDLMTPLSPLTLSSSSSSVGGSSERGASGDKLLNNNNNNNSIKASTTSATGSNANNITSSSASNNGPKSSNKAKSGGGGGGSSSNSNNNTITNSLGNPSDNNNSSYYKDSNPNNSHLLQQSQLSLDATGLTTCPSSSVDNNITMLKTEPMCTSGGSSANNIISRSEHHIGKKSSSSDLTKITGNSTNPTSNNNGGGHNLIVNPFDSNNQSPLMDSKSPLLEKMSTNSSGVSMTKQQYKQQSCLSGMTPKSGRSRGSKNHHNNNQQIQNQLATAGSSASLNAGSVMCPYEYGNVSPVVPGIGRYPPHQQQHNQMNSKYSGNESYVNGISVMTSRFQASSLGGGGGGSSGASSPVSATLPGHHHQSGSGSGRSGKNGMNNVIDRYGPYGSTNIPENAAYCNYTGQGGGGGVGGYPPENRGYHHSSGTGNSSSAGGGGSVGNAGTAGGYGMGYSTTTDLVGAGGTCRESGVGAAYGPTAVMSTSPNAAVVAAHGYSHYNTFGSSSGSGGASYGSGSQQNHGQSQTQHIITPGSSGPGGNGGGGGNMSSYYHIAQGTNYPNHQGGIVATNHPGVEYPSSSSSAPGSASNSSPYSGTSNVINNYGSGDPVESFFPGQQTSDSGYYEDPGYSTHQGHGAPAYHHGHEGASGVAAGGAGGESVAYAQAYPGYFDPSSGVHHHNENSSSSDFNFLTNIANDYAPEYYQLS</sequence>
<dbReference type="InterPro" id="IPR009057">
    <property type="entry name" value="Homeodomain-like_sf"/>
</dbReference>
<dbReference type="PROSITE" id="PS50071">
    <property type="entry name" value="HOMEOBOX_2"/>
    <property type="match status" value="1"/>
</dbReference>
<organism evidence="9 10">
    <name type="scientific">Orchesella dallaii</name>
    <dbReference type="NCBI Taxonomy" id="48710"/>
    <lineage>
        <taxon>Eukaryota</taxon>
        <taxon>Metazoa</taxon>
        <taxon>Ecdysozoa</taxon>
        <taxon>Arthropoda</taxon>
        <taxon>Hexapoda</taxon>
        <taxon>Collembola</taxon>
        <taxon>Entomobryomorpha</taxon>
        <taxon>Entomobryoidea</taxon>
        <taxon>Orchesellidae</taxon>
        <taxon>Orchesellinae</taxon>
        <taxon>Orchesella</taxon>
    </lineage>
</organism>
<feature type="compositionally biased region" description="Low complexity" evidence="7">
    <location>
        <begin position="284"/>
        <end position="300"/>
    </location>
</feature>
<feature type="compositionally biased region" description="Low complexity" evidence="7">
    <location>
        <begin position="825"/>
        <end position="838"/>
    </location>
</feature>
<protein>
    <recommendedName>
        <fullName evidence="8">Homeobox domain-containing protein</fullName>
    </recommendedName>
</protein>
<dbReference type="PRINTS" id="PR00024">
    <property type="entry name" value="HOMEOBOX"/>
</dbReference>
<name>A0ABP1S2D9_9HEXA</name>
<dbReference type="SUPFAM" id="SSF46689">
    <property type="entry name" value="Homeodomain-like"/>
    <property type="match status" value="1"/>
</dbReference>
<feature type="compositionally biased region" description="Low complexity" evidence="7">
    <location>
        <begin position="887"/>
        <end position="909"/>
    </location>
</feature>
<proteinExistence type="predicted"/>
<feature type="compositionally biased region" description="Low complexity" evidence="7">
    <location>
        <begin position="349"/>
        <end position="389"/>
    </location>
</feature>
<feature type="region of interest" description="Disordered" evidence="7">
    <location>
        <begin position="653"/>
        <end position="694"/>
    </location>
</feature>
<feature type="compositionally biased region" description="Low complexity" evidence="7">
    <location>
        <begin position="328"/>
        <end position="341"/>
    </location>
</feature>
<dbReference type="PROSITE" id="PS00027">
    <property type="entry name" value="HOMEOBOX_1"/>
    <property type="match status" value="1"/>
</dbReference>
<reference evidence="9 10" key="1">
    <citation type="submission" date="2024-08" db="EMBL/GenBank/DDBJ databases">
        <authorList>
            <person name="Cucini C."/>
            <person name="Frati F."/>
        </authorList>
    </citation>
    <scope>NUCLEOTIDE SEQUENCE [LARGE SCALE GENOMIC DNA]</scope>
</reference>
<evidence type="ECO:0000256" key="2">
    <source>
        <dbReference type="ARBA" id="ARBA00023125"/>
    </source>
</evidence>
<dbReference type="Proteomes" id="UP001642540">
    <property type="component" value="Unassembled WGS sequence"/>
</dbReference>
<feature type="compositionally biased region" description="Polar residues" evidence="7">
    <location>
        <begin position="313"/>
        <end position="327"/>
    </location>
</feature>
<evidence type="ECO:0000256" key="3">
    <source>
        <dbReference type="ARBA" id="ARBA00023155"/>
    </source>
</evidence>
<feature type="compositionally biased region" description="Low complexity" evidence="7">
    <location>
        <begin position="19"/>
        <end position="40"/>
    </location>
</feature>
<feature type="region of interest" description="Disordered" evidence="7">
    <location>
        <begin position="724"/>
        <end position="750"/>
    </location>
</feature>
<dbReference type="InterPro" id="IPR020479">
    <property type="entry name" value="HD_metazoa"/>
</dbReference>
<evidence type="ECO:0000259" key="8">
    <source>
        <dbReference type="PROSITE" id="PS50071"/>
    </source>
</evidence>
<feature type="region of interest" description="Disordered" evidence="7">
    <location>
        <begin position="818"/>
        <end position="860"/>
    </location>
</feature>
<dbReference type="SMART" id="SM00389">
    <property type="entry name" value="HOX"/>
    <property type="match status" value="1"/>
</dbReference>
<feature type="compositionally biased region" description="Low complexity" evidence="7">
    <location>
        <begin position="497"/>
        <end position="507"/>
    </location>
</feature>
<feature type="region of interest" description="Disordered" evidence="7">
    <location>
        <begin position="873"/>
        <end position="955"/>
    </location>
</feature>
<dbReference type="Pfam" id="PF00046">
    <property type="entry name" value="Homeodomain"/>
    <property type="match status" value="1"/>
</dbReference>
<keyword evidence="3 5" id="KW-0371">Homeobox</keyword>
<accession>A0ABP1S2D9</accession>
<dbReference type="PANTHER" id="PTHR45664:SF2">
    <property type="entry name" value="HOMEOTIC PROTEIN PROBOSCIPEDIA"/>
    <property type="match status" value="1"/>
</dbReference>
<feature type="region of interest" description="Disordered" evidence="7">
    <location>
        <begin position="13"/>
        <end position="62"/>
    </location>
</feature>
<feature type="compositionally biased region" description="Gly residues" evidence="7">
    <location>
        <begin position="846"/>
        <end position="857"/>
    </location>
</feature>
<keyword evidence="4 5" id="KW-0539">Nucleus</keyword>
<evidence type="ECO:0000256" key="7">
    <source>
        <dbReference type="SAM" id="MobiDB-lite"/>
    </source>
</evidence>
<feature type="region of interest" description="Disordered" evidence="7">
    <location>
        <begin position="262"/>
        <end position="431"/>
    </location>
</feature>
<feature type="compositionally biased region" description="Basic residues" evidence="7">
    <location>
        <begin position="566"/>
        <end position="575"/>
    </location>
</feature>
<dbReference type="EMBL" id="CAXLJM020000148">
    <property type="protein sequence ID" value="CAL8142255.1"/>
    <property type="molecule type" value="Genomic_DNA"/>
</dbReference>
<dbReference type="InterPro" id="IPR017970">
    <property type="entry name" value="Homeobox_CS"/>
</dbReference>
<gene>
    <name evidence="9" type="ORF">ODALV1_LOCUS28992</name>
</gene>
<comment type="subcellular location">
    <subcellularLocation>
        <location evidence="1 5 6">Nucleus</location>
    </subcellularLocation>
</comment>
<evidence type="ECO:0000256" key="5">
    <source>
        <dbReference type="PROSITE-ProRule" id="PRU00108"/>
    </source>
</evidence>
<evidence type="ECO:0000256" key="1">
    <source>
        <dbReference type="ARBA" id="ARBA00004123"/>
    </source>
</evidence>
<feature type="region of interest" description="Disordered" evidence="7">
    <location>
        <begin position="149"/>
        <end position="212"/>
    </location>
</feature>
<dbReference type="PANTHER" id="PTHR45664">
    <property type="entry name" value="PROTEIN ZERKNUELLT 1-RELATED"/>
    <property type="match status" value="1"/>
</dbReference>
<feature type="domain" description="Homeobox" evidence="8">
    <location>
        <begin position="207"/>
        <end position="267"/>
    </location>
</feature>
<evidence type="ECO:0000256" key="4">
    <source>
        <dbReference type="ARBA" id="ARBA00023242"/>
    </source>
</evidence>
<dbReference type="Gene3D" id="1.10.10.60">
    <property type="entry name" value="Homeodomain-like"/>
    <property type="match status" value="1"/>
</dbReference>